<comment type="similarity">
    <text evidence="8">Belongs to the tRNA(Ile)-lysidine synthase family.</text>
</comment>
<evidence type="ECO:0000256" key="5">
    <source>
        <dbReference type="ARBA" id="ARBA00022741"/>
    </source>
</evidence>
<dbReference type="EC" id="6.3.4.19" evidence="8"/>
<dbReference type="InterPro" id="IPR012795">
    <property type="entry name" value="tRNA_Ile_lys_synt_N"/>
</dbReference>
<dbReference type="Gene3D" id="3.50.40.10">
    <property type="entry name" value="Phenylalanyl-trna Synthetase, Chain B, domain 3"/>
    <property type="match status" value="1"/>
</dbReference>
<evidence type="ECO:0000256" key="3">
    <source>
        <dbReference type="ARBA" id="ARBA00022598"/>
    </source>
</evidence>
<accession>A0A5K7YUL0</accession>
<keyword evidence="6 8" id="KW-0067">ATP-binding</keyword>
<dbReference type="Pfam" id="PF09179">
    <property type="entry name" value="TilS"/>
    <property type="match status" value="1"/>
</dbReference>
<dbReference type="GO" id="GO:0005524">
    <property type="term" value="F:ATP binding"/>
    <property type="evidence" value="ECO:0007669"/>
    <property type="project" value="UniProtKB-UniRule"/>
</dbReference>
<dbReference type="Gene3D" id="3.40.50.620">
    <property type="entry name" value="HUPs"/>
    <property type="match status" value="1"/>
</dbReference>
<keyword evidence="3 8" id="KW-0436">Ligase</keyword>
<dbReference type="SMART" id="SM00977">
    <property type="entry name" value="TilS_C"/>
    <property type="match status" value="1"/>
</dbReference>
<comment type="catalytic activity">
    <reaction evidence="7 8">
        <text>cytidine(34) in tRNA(Ile2) + L-lysine + ATP = lysidine(34) in tRNA(Ile2) + AMP + diphosphate + H(+)</text>
        <dbReference type="Rhea" id="RHEA:43744"/>
        <dbReference type="Rhea" id="RHEA-COMP:10625"/>
        <dbReference type="Rhea" id="RHEA-COMP:10670"/>
        <dbReference type="ChEBI" id="CHEBI:15378"/>
        <dbReference type="ChEBI" id="CHEBI:30616"/>
        <dbReference type="ChEBI" id="CHEBI:32551"/>
        <dbReference type="ChEBI" id="CHEBI:33019"/>
        <dbReference type="ChEBI" id="CHEBI:82748"/>
        <dbReference type="ChEBI" id="CHEBI:83665"/>
        <dbReference type="ChEBI" id="CHEBI:456215"/>
        <dbReference type="EC" id="6.3.4.19"/>
    </reaction>
</comment>
<dbReference type="GO" id="GO:0005737">
    <property type="term" value="C:cytoplasm"/>
    <property type="evidence" value="ECO:0007669"/>
    <property type="project" value="UniProtKB-SubCell"/>
</dbReference>
<feature type="domain" description="Lysidine-tRNA(Ile) synthetase C-terminal" evidence="9">
    <location>
        <begin position="385"/>
        <end position="457"/>
    </location>
</feature>
<dbReference type="NCBIfam" id="TIGR02432">
    <property type="entry name" value="lysidine_TilS_N"/>
    <property type="match status" value="1"/>
</dbReference>
<gene>
    <name evidence="8 10" type="primary">tilS</name>
    <name evidence="10" type="ORF">DSCA_56390</name>
</gene>
<dbReference type="NCBIfam" id="TIGR02433">
    <property type="entry name" value="lysidine_TilS_C"/>
    <property type="match status" value="1"/>
</dbReference>
<dbReference type="InterPro" id="IPR014729">
    <property type="entry name" value="Rossmann-like_a/b/a_fold"/>
</dbReference>
<dbReference type="HAMAP" id="MF_01161">
    <property type="entry name" value="tRNA_Ile_lys_synt"/>
    <property type="match status" value="1"/>
</dbReference>
<evidence type="ECO:0000256" key="6">
    <source>
        <dbReference type="ARBA" id="ARBA00022840"/>
    </source>
</evidence>
<keyword evidence="5 8" id="KW-0547">Nucleotide-binding</keyword>
<evidence type="ECO:0000256" key="8">
    <source>
        <dbReference type="HAMAP-Rule" id="MF_01161"/>
    </source>
</evidence>
<dbReference type="SUPFAM" id="SSF82829">
    <property type="entry name" value="MesJ substrate recognition domain-like"/>
    <property type="match status" value="1"/>
</dbReference>
<dbReference type="CDD" id="cd01992">
    <property type="entry name" value="TilS_N"/>
    <property type="match status" value="1"/>
</dbReference>
<keyword evidence="11" id="KW-1185">Reference proteome</keyword>
<sequence length="465" mass="51537">MLAPGDRVLVGVSGGPDSMALLHLLLRLAPGLDIGLGIAHLNHCLRGASADRDARFVRQAAATLNIACHTGRAQVIKVKRKLRLSLEEAGRRVRYAFFSKTMADAGYNKLALGHHSDDNAEQILMAILRGTGPRGLSGIAPVRRDRIIRPMIHVRRSQIEDFVRKAGIACVRDASNEDLRFVRNRIRHRLLPLLAAEYNPRIADHLNRMAEVMREEAAWTDGLVAAEYQRAMVARSAGVITISAGALKTMHPALARRLVRDALQDLTGTLRRITFAHVQAALRLLADGCDGKECHLPGGIRTRRTGDHIVLQVAAEGRRGAAERRVEEERVPATRIPAPLPERVEIQAMGIGFRFFSCLPDQLPPWGDVDRNRAHFDLARLSLPLTVRPAVPGDRFTPLGAGGSQKLKKFFIDHRIPRQERSGTPVLADQQRIIWLVGQRMDDHVKVTASTSKVLVVEFFLLDTR</sequence>
<dbReference type="InterPro" id="IPR012796">
    <property type="entry name" value="Lysidine-tRNA-synth_C"/>
</dbReference>
<dbReference type="Pfam" id="PF11734">
    <property type="entry name" value="TilS_C"/>
    <property type="match status" value="1"/>
</dbReference>
<reference evidence="10 11" key="1">
    <citation type="submission" date="2019-11" db="EMBL/GenBank/DDBJ databases">
        <title>Comparative genomics of hydrocarbon-degrading Desulfosarcina strains.</title>
        <authorList>
            <person name="Watanabe M."/>
            <person name="Kojima H."/>
            <person name="Fukui M."/>
        </authorList>
    </citation>
    <scope>NUCLEOTIDE SEQUENCE [LARGE SCALE GENOMIC DNA]</scope>
    <source>
        <strain evidence="10 11">PL12</strain>
    </source>
</reference>
<dbReference type="SUPFAM" id="SSF56037">
    <property type="entry name" value="PheT/TilS domain"/>
    <property type="match status" value="1"/>
</dbReference>
<dbReference type="PANTHER" id="PTHR43033">
    <property type="entry name" value="TRNA(ILE)-LYSIDINE SYNTHASE-RELATED"/>
    <property type="match status" value="1"/>
</dbReference>
<dbReference type="Pfam" id="PF01171">
    <property type="entry name" value="ATP_bind_3"/>
    <property type="match status" value="1"/>
</dbReference>
<comment type="function">
    <text evidence="8">Ligates lysine onto the cytidine present at position 34 of the AUA codon-specific tRNA(Ile) that contains the anticodon CAU, in an ATP-dependent manner. Cytidine is converted to lysidine, thus changing the amino acid specificity of the tRNA from methionine to isoleucine.</text>
</comment>
<organism evidence="10 11">
    <name type="scientific">Desulfosarcina alkanivorans</name>
    <dbReference type="NCBI Taxonomy" id="571177"/>
    <lineage>
        <taxon>Bacteria</taxon>
        <taxon>Pseudomonadati</taxon>
        <taxon>Thermodesulfobacteriota</taxon>
        <taxon>Desulfobacteria</taxon>
        <taxon>Desulfobacterales</taxon>
        <taxon>Desulfosarcinaceae</taxon>
        <taxon>Desulfosarcina</taxon>
    </lineage>
</organism>
<dbReference type="GO" id="GO:0006400">
    <property type="term" value="P:tRNA modification"/>
    <property type="evidence" value="ECO:0007669"/>
    <property type="project" value="UniProtKB-UniRule"/>
</dbReference>
<dbReference type="Proteomes" id="UP000427906">
    <property type="component" value="Chromosome"/>
</dbReference>
<comment type="subcellular location">
    <subcellularLocation>
        <location evidence="1 8">Cytoplasm</location>
    </subcellularLocation>
</comment>
<evidence type="ECO:0000256" key="4">
    <source>
        <dbReference type="ARBA" id="ARBA00022694"/>
    </source>
</evidence>
<keyword evidence="2 8" id="KW-0963">Cytoplasm</keyword>
<evidence type="ECO:0000256" key="2">
    <source>
        <dbReference type="ARBA" id="ARBA00022490"/>
    </source>
</evidence>
<dbReference type="InterPro" id="IPR012094">
    <property type="entry name" value="tRNA_Ile_lys_synt"/>
</dbReference>
<evidence type="ECO:0000256" key="1">
    <source>
        <dbReference type="ARBA" id="ARBA00004496"/>
    </source>
</evidence>
<dbReference type="PANTHER" id="PTHR43033:SF1">
    <property type="entry name" value="TRNA(ILE)-LYSIDINE SYNTHASE-RELATED"/>
    <property type="match status" value="1"/>
</dbReference>
<dbReference type="GO" id="GO:0032267">
    <property type="term" value="F:tRNA(Ile)-lysidine synthase activity"/>
    <property type="evidence" value="ECO:0007669"/>
    <property type="project" value="UniProtKB-EC"/>
</dbReference>
<name>A0A5K7YUL0_9BACT</name>
<keyword evidence="4 8" id="KW-0819">tRNA processing</keyword>
<dbReference type="SUPFAM" id="SSF52402">
    <property type="entry name" value="Adenine nucleotide alpha hydrolases-like"/>
    <property type="match status" value="1"/>
</dbReference>
<proteinExistence type="inferred from homology"/>
<evidence type="ECO:0000313" key="10">
    <source>
        <dbReference type="EMBL" id="BBO71709.1"/>
    </source>
</evidence>
<evidence type="ECO:0000256" key="7">
    <source>
        <dbReference type="ARBA" id="ARBA00048539"/>
    </source>
</evidence>
<comment type="domain">
    <text evidence="8">The N-terminal region contains the highly conserved SGGXDS motif, predicted to be a P-loop motif involved in ATP binding.</text>
</comment>
<evidence type="ECO:0000313" key="11">
    <source>
        <dbReference type="Proteomes" id="UP000427906"/>
    </source>
</evidence>
<dbReference type="InterPro" id="IPR015262">
    <property type="entry name" value="tRNA_Ile_lys_synt_subst-bd"/>
</dbReference>
<protein>
    <recommendedName>
        <fullName evidence="8">tRNA(Ile)-lysidine synthase</fullName>
        <ecNumber evidence="8">6.3.4.19</ecNumber>
    </recommendedName>
    <alternativeName>
        <fullName evidence="8">tRNA(Ile)-2-lysyl-cytidine synthase</fullName>
    </alternativeName>
    <alternativeName>
        <fullName evidence="8">tRNA(Ile)-lysidine synthetase</fullName>
    </alternativeName>
</protein>
<dbReference type="EMBL" id="AP021874">
    <property type="protein sequence ID" value="BBO71709.1"/>
    <property type="molecule type" value="Genomic_DNA"/>
</dbReference>
<dbReference type="InterPro" id="IPR020825">
    <property type="entry name" value="Phe-tRNA_synthase-like_B3/B4"/>
</dbReference>
<dbReference type="KEGG" id="dalk:DSCA_56390"/>
<dbReference type="InterPro" id="IPR011063">
    <property type="entry name" value="TilS/TtcA_N"/>
</dbReference>
<feature type="binding site" evidence="8">
    <location>
        <begin position="13"/>
        <end position="18"/>
    </location>
    <ligand>
        <name>ATP</name>
        <dbReference type="ChEBI" id="CHEBI:30616"/>
    </ligand>
</feature>
<dbReference type="AlphaFoldDB" id="A0A5K7YUL0"/>
<evidence type="ECO:0000259" key="9">
    <source>
        <dbReference type="SMART" id="SM00977"/>
    </source>
</evidence>
<dbReference type="Gene3D" id="1.20.59.20">
    <property type="match status" value="1"/>
</dbReference>